<evidence type="ECO:0000313" key="9">
    <source>
        <dbReference type="Proteomes" id="UP001651690"/>
    </source>
</evidence>
<feature type="transmembrane region" description="Helical" evidence="7">
    <location>
        <begin position="34"/>
        <end position="62"/>
    </location>
</feature>
<evidence type="ECO:0000256" key="1">
    <source>
        <dbReference type="ARBA" id="ARBA00004651"/>
    </source>
</evidence>
<dbReference type="PANTHER" id="PTHR30213">
    <property type="entry name" value="INNER MEMBRANE PROTEIN YHJD"/>
    <property type="match status" value="1"/>
</dbReference>
<dbReference type="RefSeq" id="WP_255061292.1">
    <property type="nucleotide sequence ID" value="NZ_JANDBD010000007.1"/>
</dbReference>
<evidence type="ECO:0000313" key="8">
    <source>
        <dbReference type="EMBL" id="MCP9273954.1"/>
    </source>
</evidence>
<evidence type="ECO:0000256" key="6">
    <source>
        <dbReference type="SAM" id="MobiDB-lite"/>
    </source>
</evidence>
<keyword evidence="3 7" id="KW-0812">Transmembrane</keyword>
<feature type="transmembrane region" description="Helical" evidence="7">
    <location>
        <begin position="97"/>
        <end position="118"/>
    </location>
</feature>
<feature type="region of interest" description="Disordered" evidence="6">
    <location>
        <begin position="314"/>
        <end position="334"/>
    </location>
</feature>
<feature type="transmembrane region" description="Helical" evidence="7">
    <location>
        <begin position="202"/>
        <end position="221"/>
    </location>
</feature>
<sequence length="334" mass="35262">MGIADRIDALQDRHPWLGFPVAVIYKFVDDQGGYLAALIAYYAFVSTFPLLLLGSTVLSWVLDGDPDLQQRVIDSALSQFPVIGDQLNQPTHLSGGVVGILIGVLGALYGGLGIAVALQNAMNVAWGVPRNERPNPFAARARGLLILATVGTALLAAAVLPKIGDLIGITGPIARIAVPVGTVAVNTLAFLFAFHVSTTRKLTLAEIAPGAVAAAVGWQLIQSFGGTFIGHVMTSASATNAVFALILGMLALFYATAIVVVLCAEVNVVRVDKLYPRAVLTLFTDSVDLTPGDRRAYTAQAEAQRNKDFQNVDVTFDEPGDSAEQTQKPLNPAK</sequence>
<feature type="transmembrane region" description="Helical" evidence="7">
    <location>
        <begin position="172"/>
        <end position="195"/>
    </location>
</feature>
<name>A0ABT1M458_9MYCO</name>
<dbReference type="InterPro" id="IPR017039">
    <property type="entry name" value="Virul_fac_BrkB"/>
</dbReference>
<dbReference type="EMBL" id="JANDBD010000007">
    <property type="protein sequence ID" value="MCP9273954.1"/>
    <property type="molecule type" value="Genomic_DNA"/>
</dbReference>
<proteinExistence type="predicted"/>
<gene>
    <name evidence="8" type="ORF">NM203_17330</name>
</gene>
<feature type="transmembrane region" description="Helical" evidence="7">
    <location>
        <begin position="241"/>
        <end position="264"/>
    </location>
</feature>
<comment type="caution">
    <text evidence="8">The sequence shown here is derived from an EMBL/GenBank/DDBJ whole genome shotgun (WGS) entry which is preliminary data.</text>
</comment>
<keyword evidence="2" id="KW-1003">Cell membrane</keyword>
<evidence type="ECO:0000256" key="3">
    <source>
        <dbReference type="ARBA" id="ARBA00022692"/>
    </source>
</evidence>
<feature type="transmembrane region" description="Helical" evidence="7">
    <location>
        <begin position="139"/>
        <end position="160"/>
    </location>
</feature>
<evidence type="ECO:0000256" key="4">
    <source>
        <dbReference type="ARBA" id="ARBA00022989"/>
    </source>
</evidence>
<comment type="subcellular location">
    <subcellularLocation>
        <location evidence="1">Cell membrane</location>
        <topology evidence="1">Multi-pass membrane protein</topology>
    </subcellularLocation>
</comment>
<dbReference type="PANTHER" id="PTHR30213:SF1">
    <property type="entry name" value="INNER MEMBRANE PROTEIN YHJD"/>
    <property type="match status" value="1"/>
</dbReference>
<dbReference type="Proteomes" id="UP001651690">
    <property type="component" value="Unassembled WGS sequence"/>
</dbReference>
<keyword evidence="9" id="KW-1185">Reference proteome</keyword>
<evidence type="ECO:0000256" key="7">
    <source>
        <dbReference type="SAM" id="Phobius"/>
    </source>
</evidence>
<keyword evidence="5 7" id="KW-0472">Membrane</keyword>
<evidence type="ECO:0000256" key="2">
    <source>
        <dbReference type="ARBA" id="ARBA00022475"/>
    </source>
</evidence>
<reference evidence="8 9" key="1">
    <citation type="submission" date="2022-06" db="EMBL/GenBank/DDBJ databases">
        <title>Mycolicibacterium sp. CAU 1645 isolated from seawater.</title>
        <authorList>
            <person name="Kim W."/>
        </authorList>
    </citation>
    <scope>NUCLEOTIDE SEQUENCE [LARGE SCALE GENOMIC DNA]</scope>
    <source>
        <strain evidence="8 9">CAU 1645</strain>
    </source>
</reference>
<feature type="compositionally biased region" description="Polar residues" evidence="6">
    <location>
        <begin position="323"/>
        <end position="334"/>
    </location>
</feature>
<dbReference type="Pfam" id="PF03631">
    <property type="entry name" value="Virul_fac_BrkB"/>
    <property type="match status" value="1"/>
</dbReference>
<keyword evidence="4 7" id="KW-1133">Transmembrane helix</keyword>
<protein>
    <submittedName>
        <fullName evidence="8">YihY/virulence factor BrkB family protein</fullName>
    </submittedName>
</protein>
<organism evidence="8 9">
    <name type="scientific">Mycolicibacterium arenosum</name>
    <dbReference type="NCBI Taxonomy" id="2952157"/>
    <lineage>
        <taxon>Bacteria</taxon>
        <taxon>Bacillati</taxon>
        <taxon>Actinomycetota</taxon>
        <taxon>Actinomycetes</taxon>
        <taxon>Mycobacteriales</taxon>
        <taxon>Mycobacteriaceae</taxon>
        <taxon>Mycolicibacterium</taxon>
    </lineage>
</organism>
<evidence type="ECO:0000256" key="5">
    <source>
        <dbReference type="ARBA" id="ARBA00023136"/>
    </source>
</evidence>
<accession>A0ABT1M458</accession>